<comment type="caution">
    <text evidence="2">The sequence shown here is derived from an EMBL/GenBank/DDBJ whole genome shotgun (WGS) entry which is preliminary data.</text>
</comment>
<sequence length="103" mass="11455">MVISRGRQIMGKFLSGTLFGIGAASAVTWLTRRLDFVMVQDQMKQQIQARWDREAIDRALVNARAVVVNVRPRRRSSEPKDGSRLDGTESSAPEGNLESPTIV</sequence>
<feature type="compositionally biased region" description="Basic and acidic residues" evidence="1">
    <location>
        <begin position="75"/>
        <end position="87"/>
    </location>
</feature>
<feature type="compositionally biased region" description="Polar residues" evidence="1">
    <location>
        <begin position="88"/>
        <end position="103"/>
    </location>
</feature>
<dbReference type="RefSeq" id="WP_311424882.1">
    <property type="nucleotide sequence ID" value="NZ_JAVREH010000050.1"/>
</dbReference>
<gene>
    <name evidence="2" type="ORF">RM423_20395</name>
</gene>
<keyword evidence="3" id="KW-1185">Reference proteome</keyword>
<dbReference type="Proteomes" id="UP001183176">
    <property type="component" value="Unassembled WGS sequence"/>
</dbReference>
<evidence type="ECO:0000313" key="3">
    <source>
        <dbReference type="Proteomes" id="UP001183176"/>
    </source>
</evidence>
<organism evidence="2 3">
    <name type="scientific">Jatrophihabitans lederbergiae</name>
    <dbReference type="NCBI Taxonomy" id="3075547"/>
    <lineage>
        <taxon>Bacteria</taxon>
        <taxon>Bacillati</taxon>
        <taxon>Actinomycetota</taxon>
        <taxon>Actinomycetes</taxon>
        <taxon>Jatrophihabitantales</taxon>
        <taxon>Jatrophihabitantaceae</taxon>
        <taxon>Jatrophihabitans</taxon>
    </lineage>
</organism>
<proteinExistence type="predicted"/>
<reference evidence="3" key="1">
    <citation type="submission" date="2023-07" db="EMBL/GenBank/DDBJ databases">
        <title>30 novel species of actinomycetes from the DSMZ collection.</title>
        <authorList>
            <person name="Nouioui I."/>
        </authorList>
    </citation>
    <scope>NUCLEOTIDE SEQUENCE [LARGE SCALE GENOMIC DNA]</scope>
    <source>
        <strain evidence="3">DSM 44399</strain>
    </source>
</reference>
<feature type="region of interest" description="Disordered" evidence="1">
    <location>
        <begin position="71"/>
        <end position="103"/>
    </location>
</feature>
<evidence type="ECO:0000313" key="2">
    <source>
        <dbReference type="EMBL" id="MDT0263738.1"/>
    </source>
</evidence>
<protein>
    <recommendedName>
        <fullName evidence="4">YtxH domain-containing protein</fullName>
    </recommendedName>
</protein>
<accession>A0ABU2JHJ6</accession>
<dbReference type="EMBL" id="JAVREH010000050">
    <property type="protein sequence ID" value="MDT0263738.1"/>
    <property type="molecule type" value="Genomic_DNA"/>
</dbReference>
<evidence type="ECO:0008006" key="4">
    <source>
        <dbReference type="Google" id="ProtNLM"/>
    </source>
</evidence>
<name>A0ABU2JHJ6_9ACTN</name>
<evidence type="ECO:0000256" key="1">
    <source>
        <dbReference type="SAM" id="MobiDB-lite"/>
    </source>
</evidence>